<dbReference type="Proteomes" id="UP000824056">
    <property type="component" value="Unassembled WGS sequence"/>
</dbReference>
<dbReference type="EMBL" id="DXBG01000231">
    <property type="protein sequence ID" value="HIZ66187.1"/>
    <property type="molecule type" value="Genomic_DNA"/>
</dbReference>
<evidence type="ECO:0000256" key="1">
    <source>
        <dbReference type="ARBA" id="ARBA00004651"/>
    </source>
</evidence>
<sequence>MDRAFYVYVTTLAAFTGAGAGSFVNCMAWRMVHGGSALSGRSRCPFCGHKLGARDLLPVFSYAASAGRCRYCGKKISIRYFLTEILMAVVFAGLFLHYQWKWETLCYMGLSCILLGISLVDLETYRIPRKFLWAAVLWWLVFLPFLTKGVFSEAFRGLAGALFLGGTLLAAVLLMDRILGKESMGGGDVKLYAVTGLYVGIGRGVFLLLLSCVLGLFYCILKRKSRIPLAPSISLACIATLFWGEAVVDWYLGFILAGGMLV</sequence>
<comment type="caution">
    <text evidence="10">The sequence shown here is derived from an EMBL/GenBank/DDBJ whole genome shotgun (WGS) entry which is preliminary data.</text>
</comment>
<keyword evidence="6 7" id="KW-0472">Membrane</keyword>
<evidence type="ECO:0000259" key="8">
    <source>
        <dbReference type="Pfam" id="PF01478"/>
    </source>
</evidence>
<evidence type="ECO:0000256" key="6">
    <source>
        <dbReference type="ARBA" id="ARBA00023136"/>
    </source>
</evidence>
<evidence type="ECO:0000256" key="4">
    <source>
        <dbReference type="ARBA" id="ARBA00022692"/>
    </source>
</evidence>
<accession>A0A9D2JTP1</accession>
<name>A0A9D2JTP1_9FIRM</name>
<dbReference type="PANTHER" id="PTHR30487">
    <property type="entry name" value="TYPE 4 PREPILIN-LIKE PROTEINS LEADER PEPTIDE-PROCESSING ENZYME"/>
    <property type="match status" value="1"/>
</dbReference>
<protein>
    <submittedName>
        <fullName evidence="10">Prepilin peptidase</fullName>
    </submittedName>
</protein>
<feature type="domain" description="Prepilin type IV endopeptidase peptidase" evidence="8">
    <location>
        <begin position="110"/>
        <end position="220"/>
    </location>
</feature>
<dbReference type="GO" id="GO:0004190">
    <property type="term" value="F:aspartic-type endopeptidase activity"/>
    <property type="evidence" value="ECO:0007669"/>
    <property type="project" value="InterPro"/>
</dbReference>
<keyword evidence="5 7" id="KW-1133">Transmembrane helix</keyword>
<feature type="transmembrane region" description="Helical" evidence="7">
    <location>
        <begin position="6"/>
        <end position="29"/>
    </location>
</feature>
<evidence type="ECO:0000256" key="3">
    <source>
        <dbReference type="ARBA" id="ARBA00022475"/>
    </source>
</evidence>
<evidence type="ECO:0000259" key="9">
    <source>
        <dbReference type="Pfam" id="PF06750"/>
    </source>
</evidence>
<dbReference type="AlphaFoldDB" id="A0A9D2JTP1"/>
<dbReference type="Pfam" id="PF06750">
    <property type="entry name" value="A24_N_bact"/>
    <property type="match status" value="1"/>
</dbReference>
<gene>
    <name evidence="10" type="ORF">H9809_09865</name>
</gene>
<evidence type="ECO:0000313" key="11">
    <source>
        <dbReference type="Proteomes" id="UP000824056"/>
    </source>
</evidence>
<feature type="transmembrane region" description="Helical" evidence="7">
    <location>
        <begin position="131"/>
        <end position="151"/>
    </location>
</feature>
<dbReference type="InterPro" id="IPR000045">
    <property type="entry name" value="Prepilin_IV_endopep_pep"/>
</dbReference>
<feature type="transmembrane region" description="Helical" evidence="7">
    <location>
        <begin position="195"/>
        <end position="221"/>
    </location>
</feature>
<keyword evidence="3" id="KW-1003">Cell membrane</keyword>
<dbReference type="Gene3D" id="1.20.120.1220">
    <property type="match status" value="1"/>
</dbReference>
<feature type="transmembrane region" description="Helical" evidence="7">
    <location>
        <begin position="233"/>
        <end position="257"/>
    </location>
</feature>
<dbReference type="InterPro" id="IPR050882">
    <property type="entry name" value="Prepilin_peptidase/N-MTase"/>
</dbReference>
<feature type="transmembrane region" description="Helical" evidence="7">
    <location>
        <begin position="158"/>
        <end position="175"/>
    </location>
</feature>
<reference evidence="10" key="2">
    <citation type="submission" date="2021-04" db="EMBL/GenBank/DDBJ databases">
        <authorList>
            <person name="Gilroy R."/>
        </authorList>
    </citation>
    <scope>NUCLEOTIDE SEQUENCE</scope>
    <source>
        <strain evidence="10">1068</strain>
    </source>
</reference>
<reference evidence="10" key="1">
    <citation type="journal article" date="2021" name="PeerJ">
        <title>Extensive microbial diversity within the chicken gut microbiome revealed by metagenomics and culture.</title>
        <authorList>
            <person name="Gilroy R."/>
            <person name="Ravi A."/>
            <person name="Getino M."/>
            <person name="Pursley I."/>
            <person name="Horton D.L."/>
            <person name="Alikhan N.F."/>
            <person name="Baker D."/>
            <person name="Gharbi K."/>
            <person name="Hall N."/>
            <person name="Watson M."/>
            <person name="Adriaenssens E.M."/>
            <person name="Foster-Nyarko E."/>
            <person name="Jarju S."/>
            <person name="Secka A."/>
            <person name="Antonio M."/>
            <person name="Oren A."/>
            <person name="Chaudhuri R.R."/>
            <person name="La Ragione R."/>
            <person name="Hildebrand F."/>
            <person name="Pallen M.J."/>
        </authorList>
    </citation>
    <scope>NUCLEOTIDE SEQUENCE</scope>
    <source>
        <strain evidence="10">1068</strain>
    </source>
</reference>
<evidence type="ECO:0000313" key="10">
    <source>
        <dbReference type="EMBL" id="HIZ66187.1"/>
    </source>
</evidence>
<evidence type="ECO:0000256" key="5">
    <source>
        <dbReference type="ARBA" id="ARBA00022989"/>
    </source>
</evidence>
<proteinExistence type="inferred from homology"/>
<evidence type="ECO:0000256" key="7">
    <source>
        <dbReference type="SAM" id="Phobius"/>
    </source>
</evidence>
<dbReference type="PANTHER" id="PTHR30487:SF0">
    <property type="entry name" value="PREPILIN LEADER PEPTIDASE_N-METHYLTRANSFERASE-RELATED"/>
    <property type="match status" value="1"/>
</dbReference>
<dbReference type="Pfam" id="PF01478">
    <property type="entry name" value="Peptidase_A24"/>
    <property type="match status" value="1"/>
</dbReference>
<organism evidence="10 11">
    <name type="scientific">Candidatus Blautia pullicola</name>
    <dbReference type="NCBI Taxonomy" id="2838498"/>
    <lineage>
        <taxon>Bacteria</taxon>
        <taxon>Bacillati</taxon>
        <taxon>Bacillota</taxon>
        <taxon>Clostridia</taxon>
        <taxon>Lachnospirales</taxon>
        <taxon>Lachnospiraceae</taxon>
        <taxon>Blautia</taxon>
    </lineage>
</organism>
<dbReference type="GO" id="GO:0005886">
    <property type="term" value="C:plasma membrane"/>
    <property type="evidence" value="ECO:0007669"/>
    <property type="project" value="UniProtKB-SubCell"/>
</dbReference>
<comment type="similarity">
    <text evidence="2">Belongs to the peptidase A24 family.</text>
</comment>
<feature type="domain" description="Prepilin peptidase A24 N-terminal" evidence="9">
    <location>
        <begin position="16"/>
        <end position="97"/>
    </location>
</feature>
<dbReference type="GO" id="GO:0006465">
    <property type="term" value="P:signal peptide processing"/>
    <property type="evidence" value="ECO:0007669"/>
    <property type="project" value="TreeGrafter"/>
</dbReference>
<feature type="transmembrane region" description="Helical" evidence="7">
    <location>
        <begin position="80"/>
        <end position="100"/>
    </location>
</feature>
<keyword evidence="4 7" id="KW-0812">Transmembrane</keyword>
<dbReference type="InterPro" id="IPR010627">
    <property type="entry name" value="Prepilin_pept_A24_N"/>
</dbReference>
<comment type="subcellular location">
    <subcellularLocation>
        <location evidence="1">Cell membrane</location>
        <topology evidence="1">Multi-pass membrane protein</topology>
    </subcellularLocation>
</comment>
<evidence type="ECO:0000256" key="2">
    <source>
        <dbReference type="ARBA" id="ARBA00005801"/>
    </source>
</evidence>